<sequence length="210" mass="23637">SNSNTELKASELPGNEMHTPPGNTFCKIAVLKRWLSCHGAKVTWKGDHIADRVNDYIKNGLDKKLVDPDSGVNLAKKRLEFGFAEELHPEVNENFPSTGFECGTTNLPRISYCNIWKYLIEDVEIKKQLSTENPIVKGYNFYKSGNVLQIFSNKEHNKHYVLSKVHPSMQKGKVYTVKIILCSNGDISNFVAVHLGFMVAVITLLQLCSH</sequence>
<evidence type="ECO:0000313" key="2">
    <source>
        <dbReference type="Proteomes" id="UP001152795"/>
    </source>
</evidence>
<dbReference type="OrthoDB" id="5983151at2759"/>
<keyword evidence="2" id="KW-1185">Reference proteome</keyword>
<accession>A0A6S7IF95</accession>
<dbReference type="Proteomes" id="UP001152795">
    <property type="component" value="Unassembled WGS sequence"/>
</dbReference>
<evidence type="ECO:0000313" key="1">
    <source>
        <dbReference type="EMBL" id="CAB4016346.1"/>
    </source>
</evidence>
<name>A0A6S7IF95_PARCT</name>
<protein>
    <submittedName>
        <fullName evidence="1">Uncharacterized protein</fullName>
    </submittedName>
</protein>
<comment type="caution">
    <text evidence="1">The sequence shown here is derived from an EMBL/GenBank/DDBJ whole genome shotgun (WGS) entry which is preliminary data.</text>
</comment>
<feature type="non-terminal residue" evidence="1">
    <location>
        <position position="1"/>
    </location>
</feature>
<reference evidence="1" key="1">
    <citation type="submission" date="2020-04" db="EMBL/GenBank/DDBJ databases">
        <authorList>
            <person name="Alioto T."/>
            <person name="Alioto T."/>
            <person name="Gomez Garrido J."/>
        </authorList>
    </citation>
    <scope>NUCLEOTIDE SEQUENCE</scope>
    <source>
        <strain evidence="1">A484AB</strain>
    </source>
</reference>
<gene>
    <name evidence="1" type="ORF">PACLA_8A032491</name>
</gene>
<proteinExistence type="predicted"/>
<organism evidence="1 2">
    <name type="scientific">Paramuricea clavata</name>
    <name type="common">Red gorgonian</name>
    <name type="synonym">Violescent sea-whip</name>
    <dbReference type="NCBI Taxonomy" id="317549"/>
    <lineage>
        <taxon>Eukaryota</taxon>
        <taxon>Metazoa</taxon>
        <taxon>Cnidaria</taxon>
        <taxon>Anthozoa</taxon>
        <taxon>Octocorallia</taxon>
        <taxon>Malacalcyonacea</taxon>
        <taxon>Plexauridae</taxon>
        <taxon>Paramuricea</taxon>
    </lineage>
</organism>
<dbReference type="EMBL" id="CACRXK020009081">
    <property type="protein sequence ID" value="CAB4016346.1"/>
    <property type="molecule type" value="Genomic_DNA"/>
</dbReference>
<dbReference type="AlphaFoldDB" id="A0A6S7IF95"/>